<reference evidence="1 2" key="1">
    <citation type="submission" date="2016-10" db="EMBL/GenBank/DDBJ databases">
        <authorList>
            <person name="de Groot N.N."/>
        </authorList>
    </citation>
    <scope>NUCLEOTIDE SEQUENCE [LARGE SCALE GENOMIC DNA]</scope>
    <source>
        <strain evidence="1 2">CGMCC 1.5070</strain>
    </source>
</reference>
<dbReference type="Proteomes" id="UP000199158">
    <property type="component" value="Unassembled WGS sequence"/>
</dbReference>
<accession>A0A1H8B4Q4</accession>
<name>A0A1H8B4Q4_9FIRM</name>
<dbReference type="RefSeq" id="WP_092753573.1">
    <property type="nucleotide sequence ID" value="NZ_FOCG01000001.1"/>
</dbReference>
<protein>
    <submittedName>
        <fullName evidence="1">Uncharacterized protein</fullName>
    </submittedName>
</protein>
<gene>
    <name evidence="1" type="ORF">SAMN05216180_1715</name>
</gene>
<sequence length="126" mass="14963">MENYSGMPMNPMSENMIRPENMAGTENKMPQENINSDCYIRVYPHVQDMVNSISDEDMYYLTEEDITYLTDEVARRSNITNDPPAGHNPFSARDFARALIIGSLFDRHRRHRRRRFNPFFPFFFPF</sequence>
<dbReference type="EMBL" id="FOCG01000001">
    <property type="protein sequence ID" value="SEM77891.1"/>
    <property type="molecule type" value="Genomic_DNA"/>
</dbReference>
<dbReference type="AlphaFoldDB" id="A0A1H8B4Q4"/>
<evidence type="ECO:0000313" key="2">
    <source>
        <dbReference type="Proteomes" id="UP000199158"/>
    </source>
</evidence>
<organism evidence="1 2">
    <name type="scientific">Hydrogenoanaerobacterium saccharovorans</name>
    <dbReference type="NCBI Taxonomy" id="474960"/>
    <lineage>
        <taxon>Bacteria</taxon>
        <taxon>Bacillati</taxon>
        <taxon>Bacillota</taxon>
        <taxon>Clostridia</taxon>
        <taxon>Eubacteriales</taxon>
        <taxon>Oscillospiraceae</taxon>
        <taxon>Hydrogenoanaerobacterium</taxon>
    </lineage>
</organism>
<keyword evidence="2" id="KW-1185">Reference proteome</keyword>
<proteinExistence type="predicted"/>
<evidence type="ECO:0000313" key="1">
    <source>
        <dbReference type="EMBL" id="SEM77891.1"/>
    </source>
</evidence>